<dbReference type="Gene3D" id="2.40.420.20">
    <property type="match status" value="1"/>
</dbReference>
<dbReference type="PANTHER" id="PTHR30469">
    <property type="entry name" value="MULTIDRUG RESISTANCE PROTEIN MDTA"/>
    <property type="match status" value="1"/>
</dbReference>
<dbReference type="AlphaFoldDB" id="A0A4R4AGS4"/>
<dbReference type="GO" id="GO:0015562">
    <property type="term" value="F:efflux transmembrane transporter activity"/>
    <property type="evidence" value="ECO:0007669"/>
    <property type="project" value="TreeGrafter"/>
</dbReference>
<dbReference type="SUPFAM" id="SSF111369">
    <property type="entry name" value="HlyD-like secretion proteins"/>
    <property type="match status" value="1"/>
</dbReference>
<organism evidence="3 4">
    <name type="scientific">Marichromatium gracile</name>
    <name type="common">Chromatium gracile</name>
    <dbReference type="NCBI Taxonomy" id="1048"/>
    <lineage>
        <taxon>Bacteria</taxon>
        <taxon>Pseudomonadati</taxon>
        <taxon>Pseudomonadota</taxon>
        <taxon>Gammaproteobacteria</taxon>
        <taxon>Chromatiales</taxon>
        <taxon>Chromatiaceae</taxon>
        <taxon>Marichromatium</taxon>
    </lineage>
</organism>
<evidence type="ECO:0000313" key="4">
    <source>
        <dbReference type="Proteomes" id="UP000295247"/>
    </source>
</evidence>
<name>A0A4R4AGS4_MARGR</name>
<evidence type="ECO:0000259" key="2">
    <source>
        <dbReference type="Pfam" id="PF25967"/>
    </source>
</evidence>
<evidence type="ECO:0000313" key="3">
    <source>
        <dbReference type="EMBL" id="TCW38433.1"/>
    </source>
</evidence>
<dbReference type="InterPro" id="IPR058627">
    <property type="entry name" value="MdtA-like_C"/>
</dbReference>
<gene>
    <name evidence="3" type="ORF">EDC29_102328</name>
</gene>
<dbReference type="Proteomes" id="UP000295247">
    <property type="component" value="Unassembled WGS sequence"/>
</dbReference>
<sequence>MNPSPTPRWRRLLLFPPIMLGVLILVLMVRGREPPALTEPVEPVRAVRVVEATLVALAPTAAGYGSVQPERVWAAVSQVAGRVVWVHPRLREGEIHAAGSELLRIDPVDYELLLAQARAELADLEVQRGNTEALLVIERRNLELAEAALARNQRLIGQGTTSQSVVDDSERALLASRAEVRRLDNTLALIPARQALLEAKARRAERDLAHTRITAPFELRVADLAVEAEQYVGVGQRLFVGDTVERMEIEAQVPLASLRRLFLDRPAVEVDVTRLGELVASVTGVEARVRLDLGNHVAEWAAEFVRFDDTVDPRTRTMGVVVAVDRPFDKIRPGYRPPLSKNMFVEVVLRARPAGEQLVVPRLAVRDGAVLVADAEDRLRRRPVEVRYTQGELCVIAAGLEPGARVVVSDLVPVVEGMRLAVEPDERLTRMLRAQAVQP</sequence>
<comment type="similarity">
    <text evidence="1">Belongs to the membrane fusion protein (MFP) (TC 8.A.1) family.</text>
</comment>
<dbReference type="GO" id="GO:1990281">
    <property type="term" value="C:efflux pump complex"/>
    <property type="evidence" value="ECO:0007669"/>
    <property type="project" value="TreeGrafter"/>
</dbReference>
<dbReference type="Gene3D" id="1.10.287.470">
    <property type="entry name" value="Helix hairpin bin"/>
    <property type="match status" value="1"/>
</dbReference>
<dbReference type="EMBL" id="SMDC01000002">
    <property type="protein sequence ID" value="TCW38433.1"/>
    <property type="molecule type" value="Genomic_DNA"/>
</dbReference>
<dbReference type="Gene3D" id="2.40.30.170">
    <property type="match status" value="1"/>
</dbReference>
<dbReference type="PANTHER" id="PTHR30469:SF15">
    <property type="entry name" value="HLYD FAMILY OF SECRETION PROTEINS"/>
    <property type="match status" value="1"/>
</dbReference>
<protein>
    <submittedName>
        <fullName evidence="3">RND family efflux transporter MFP subunit</fullName>
    </submittedName>
</protein>
<dbReference type="NCBIfam" id="TIGR01730">
    <property type="entry name" value="RND_mfp"/>
    <property type="match status" value="1"/>
</dbReference>
<comment type="caution">
    <text evidence="3">The sequence shown here is derived from an EMBL/GenBank/DDBJ whole genome shotgun (WGS) entry which is preliminary data.</text>
</comment>
<dbReference type="InterPro" id="IPR006143">
    <property type="entry name" value="RND_pump_MFP"/>
</dbReference>
<accession>A0A4R4AGS4</accession>
<dbReference type="RefSeq" id="WP_132228766.1">
    <property type="nucleotide sequence ID" value="NZ_NRRH01000003.1"/>
</dbReference>
<dbReference type="Gene3D" id="2.40.50.100">
    <property type="match status" value="1"/>
</dbReference>
<proteinExistence type="inferred from homology"/>
<reference evidence="3 4" key="1">
    <citation type="submission" date="2019-03" db="EMBL/GenBank/DDBJ databases">
        <title>Genomic Encyclopedia of Type Strains, Phase IV (KMG-IV): sequencing the most valuable type-strain genomes for metagenomic binning, comparative biology and taxonomic classification.</title>
        <authorList>
            <person name="Goeker M."/>
        </authorList>
    </citation>
    <scope>NUCLEOTIDE SEQUENCE [LARGE SCALE GENOMIC DNA]</scope>
    <source>
        <strain evidence="3 4">DSM 203</strain>
    </source>
</reference>
<feature type="domain" description="Multidrug resistance protein MdtA-like C-terminal permuted SH3" evidence="2">
    <location>
        <begin position="359"/>
        <end position="411"/>
    </location>
</feature>
<dbReference type="Pfam" id="PF25967">
    <property type="entry name" value="RND-MFP_C"/>
    <property type="match status" value="1"/>
</dbReference>
<evidence type="ECO:0000256" key="1">
    <source>
        <dbReference type="ARBA" id="ARBA00009477"/>
    </source>
</evidence>